<protein>
    <submittedName>
        <fullName evidence="4">Uu.00g027820.m01.CDS01</fullName>
    </submittedName>
</protein>
<proteinExistence type="predicted"/>
<dbReference type="GO" id="GO:0003924">
    <property type="term" value="F:GTPase activity"/>
    <property type="evidence" value="ECO:0007669"/>
    <property type="project" value="InterPro"/>
</dbReference>
<keyword evidence="5" id="KW-1185">Reference proteome</keyword>
<dbReference type="SUPFAM" id="SSF52540">
    <property type="entry name" value="P-loop containing nucleoside triphosphate hydrolases"/>
    <property type="match status" value="1"/>
</dbReference>
<accession>A0AAI8V7N6</accession>
<evidence type="ECO:0000313" key="5">
    <source>
        <dbReference type="Proteomes" id="UP001295740"/>
    </source>
</evidence>
<dbReference type="InterPro" id="IPR027417">
    <property type="entry name" value="P-loop_NTPase"/>
</dbReference>
<comment type="caution">
    <text evidence="4">The sequence shown here is derived from an EMBL/GenBank/DDBJ whole genome shotgun (WGS) entry which is preliminary data.</text>
</comment>
<dbReference type="InterPro" id="IPR006689">
    <property type="entry name" value="Small_GTPase_ARF/SAR"/>
</dbReference>
<feature type="binding site" evidence="3">
    <location>
        <begin position="119"/>
        <end position="122"/>
    </location>
    <ligand>
        <name>GTP</name>
        <dbReference type="ChEBI" id="CHEBI:37565"/>
    </ligand>
</feature>
<dbReference type="GO" id="GO:0005525">
    <property type="term" value="F:GTP binding"/>
    <property type="evidence" value="ECO:0007669"/>
    <property type="project" value="UniProtKB-KW"/>
</dbReference>
<keyword evidence="2 3" id="KW-0342">GTP-binding</keyword>
<evidence type="ECO:0000256" key="2">
    <source>
        <dbReference type="ARBA" id="ARBA00023134"/>
    </source>
</evidence>
<dbReference type="AlphaFoldDB" id="A0AAI8V7N6"/>
<reference evidence="4" key="1">
    <citation type="submission" date="2023-10" db="EMBL/GenBank/DDBJ databases">
        <authorList>
            <person name="Hackl T."/>
        </authorList>
    </citation>
    <scope>NUCLEOTIDE SEQUENCE</scope>
</reference>
<evidence type="ECO:0000313" key="4">
    <source>
        <dbReference type="EMBL" id="CAJ2499929.1"/>
    </source>
</evidence>
<gene>
    <name evidence="4" type="ORF">KHLLAP_LOCUS397</name>
</gene>
<dbReference type="Proteomes" id="UP001295740">
    <property type="component" value="Unassembled WGS sequence"/>
</dbReference>
<keyword evidence="1 3" id="KW-0547">Nucleotide-binding</keyword>
<organism evidence="4 5">
    <name type="scientific">Anthostomella pinea</name>
    <dbReference type="NCBI Taxonomy" id="933095"/>
    <lineage>
        <taxon>Eukaryota</taxon>
        <taxon>Fungi</taxon>
        <taxon>Dikarya</taxon>
        <taxon>Ascomycota</taxon>
        <taxon>Pezizomycotina</taxon>
        <taxon>Sordariomycetes</taxon>
        <taxon>Xylariomycetidae</taxon>
        <taxon>Xylariales</taxon>
        <taxon>Xylariaceae</taxon>
        <taxon>Anthostomella</taxon>
    </lineage>
</organism>
<evidence type="ECO:0000256" key="3">
    <source>
        <dbReference type="PIRSR" id="PIRSR606689-1"/>
    </source>
</evidence>
<dbReference type="Gene3D" id="3.40.50.300">
    <property type="entry name" value="P-loop containing nucleotide triphosphate hydrolases"/>
    <property type="match status" value="1"/>
</dbReference>
<name>A0AAI8V7N6_9PEZI</name>
<dbReference type="Pfam" id="PF00025">
    <property type="entry name" value="Arf"/>
    <property type="match status" value="1"/>
</dbReference>
<sequence length="194" mass="21521">MASKSINVHGENGAGKKTLIGSLIFRCGLEMQMLEQLKRNGIHQYADVVPYFEREGIPPSFYAKSAKFLVERENQTPDVVFWLVDATDPGAAKTSSQRLASMLAAATMNPKEKLLILVNKMDLTKWSEDAFQQVARQFRALSLPKDKAFIIPVSSTEGTNMLSSPQDVPWMQTPPAGRSDESEDLDQTLMDILG</sequence>
<evidence type="ECO:0000256" key="1">
    <source>
        <dbReference type="ARBA" id="ARBA00022741"/>
    </source>
</evidence>
<dbReference type="EMBL" id="CAUWAG010000003">
    <property type="protein sequence ID" value="CAJ2499929.1"/>
    <property type="molecule type" value="Genomic_DNA"/>
</dbReference>